<dbReference type="PANTHER" id="PTHR42870">
    <property type="entry name" value="ACETYL-COA C-ACETYLTRANSFERASE"/>
    <property type="match status" value="1"/>
</dbReference>
<gene>
    <name evidence="4" type="ORF">Asulf_01431</name>
</gene>
<dbReference type="KEGG" id="ast:Asulf_01431"/>
<dbReference type="OrthoDB" id="167534at2157"/>
<dbReference type="HOGENOM" id="CLU_035425_4_0_2"/>
<proteinExistence type="predicted"/>
<dbReference type="RefSeq" id="WP_015591016.1">
    <property type="nucleotide sequence ID" value="NC_021169.1"/>
</dbReference>
<dbReference type="InterPro" id="IPR055140">
    <property type="entry name" value="Thiolase_C_2"/>
</dbReference>
<keyword evidence="1" id="KW-0414">Isoprene biosynthesis</keyword>
<dbReference type="CDD" id="cd00829">
    <property type="entry name" value="SCP-x_thiolase"/>
    <property type="match status" value="1"/>
</dbReference>
<dbReference type="eggNOG" id="arCOG01278">
    <property type="taxonomic scope" value="Archaea"/>
</dbReference>
<keyword evidence="4" id="KW-0808">Transferase</keyword>
<dbReference type="Pfam" id="PF22691">
    <property type="entry name" value="Thiolase_C_1"/>
    <property type="match status" value="1"/>
</dbReference>
<dbReference type="SUPFAM" id="SSF53901">
    <property type="entry name" value="Thiolase-like"/>
    <property type="match status" value="2"/>
</dbReference>
<sequence>MSENVAVIGVGHSKFGSRKDVNIPELAWESIKPALDSANIEQKDIDFFVVGNAGVWSSEAAIPALMAEYADLAPKGSMRVEAACATGNAAIRVGYQAIKSGEADVVLVLGIEKMQESPNPTVIELIGRFGSYFWEFENFGLTFPGYYALHGTAYMMKYGATEEDYARVAVKNHYYGAKNPYAQFQKEVTIEKVMEPKYVAWPFKLFDCSPITDGSACVILASEEFAKDVEDKIWIHSQGVGTGTANLSRRSDFTSLESARYAAELAYKRAGIDMDAPYKYLDGANVHDCFTAPEIIAYEDLRFAKRGEGVQLIRDEQTYIGGRIPVNVDGGLKAKGHPIGATGVSQAVEAYKQLLSKAEPGRQAEIKHGRWLAHNVGGTGHYSYVTIYGLEKLKK</sequence>
<protein>
    <submittedName>
        <fullName evidence="4">Acetyl-CoA acetyltransferase</fullName>
    </submittedName>
</protein>
<dbReference type="GeneID" id="15393068"/>
<dbReference type="InterPro" id="IPR002155">
    <property type="entry name" value="Thiolase"/>
</dbReference>
<dbReference type="PIRSF" id="PIRSF000429">
    <property type="entry name" value="Ac-CoA_Ac_transf"/>
    <property type="match status" value="1"/>
</dbReference>
<dbReference type="AlphaFoldDB" id="N0BEH7"/>
<dbReference type="STRING" id="387631.Asulf_01431"/>
<dbReference type="EMBL" id="CP005290">
    <property type="protein sequence ID" value="AGK61418.1"/>
    <property type="molecule type" value="Genomic_DNA"/>
</dbReference>
<keyword evidence="5" id="KW-1185">Reference proteome</keyword>
<name>N0BEH7_9EURY</name>
<evidence type="ECO:0000259" key="2">
    <source>
        <dbReference type="Pfam" id="PF00108"/>
    </source>
</evidence>
<feature type="domain" description="Thiolase C-terminal" evidence="3">
    <location>
        <begin position="241"/>
        <end position="389"/>
    </location>
</feature>
<dbReference type="Proteomes" id="UP000013307">
    <property type="component" value="Chromosome"/>
</dbReference>
<evidence type="ECO:0000256" key="1">
    <source>
        <dbReference type="ARBA" id="ARBA00023229"/>
    </source>
</evidence>
<feature type="domain" description="Thiolase N-terminal" evidence="2">
    <location>
        <begin position="7"/>
        <end position="188"/>
    </location>
</feature>
<evidence type="ECO:0000313" key="5">
    <source>
        <dbReference type="Proteomes" id="UP000013307"/>
    </source>
</evidence>
<dbReference type="Gene3D" id="3.40.47.10">
    <property type="match status" value="1"/>
</dbReference>
<dbReference type="NCBIfam" id="NF004720">
    <property type="entry name" value="PRK06064.1"/>
    <property type="match status" value="1"/>
</dbReference>
<dbReference type="Pfam" id="PF00108">
    <property type="entry name" value="Thiolase_N"/>
    <property type="match status" value="1"/>
</dbReference>
<dbReference type="PANTHER" id="PTHR42870:SF6">
    <property type="entry name" value="ACETYL-COA C-ACYLTRANSFERASE"/>
    <property type="match status" value="1"/>
</dbReference>
<dbReference type="GO" id="GO:0016747">
    <property type="term" value="F:acyltransferase activity, transferring groups other than amino-acyl groups"/>
    <property type="evidence" value="ECO:0007669"/>
    <property type="project" value="InterPro"/>
</dbReference>
<dbReference type="InterPro" id="IPR016039">
    <property type="entry name" value="Thiolase-like"/>
</dbReference>
<accession>N0BEH7</accession>
<evidence type="ECO:0000259" key="3">
    <source>
        <dbReference type="Pfam" id="PF22691"/>
    </source>
</evidence>
<dbReference type="InterPro" id="IPR020616">
    <property type="entry name" value="Thiolase_N"/>
</dbReference>
<dbReference type="GO" id="GO:0008299">
    <property type="term" value="P:isoprenoid biosynthetic process"/>
    <property type="evidence" value="ECO:0007669"/>
    <property type="project" value="UniProtKB-KW"/>
</dbReference>
<evidence type="ECO:0000313" key="4">
    <source>
        <dbReference type="EMBL" id="AGK61418.1"/>
    </source>
</evidence>
<organism evidence="4 5">
    <name type="scientific">Archaeoglobus sulfaticallidus PM70-1</name>
    <dbReference type="NCBI Taxonomy" id="387631"/>
    <lineage>
        <taxon>Archaea</taxon>
        <taxon>Methanobacteriati</taxon>
        <taxon>Methanobacteriota</taxon>
        <taxon>Archaeoglobi</taxon>
        <taxon>Archaeoglobales</taxon>
        <taxon>Archaeoglobaceae</taxon>
        <taxon>Archaeoglobus</taxon>
    </lineage>
</organism>
<reference evidence="4 5" key="1">
    <citation type="journal article" date="2013" name="Genome Announc.">
        <title>Complete Genome Sequence of the Thermophilic and Facultatively Chemolithoautotrophic Sulfate Reducer Archaeoglobus sulfaticallidus Strain PM70-1T.</title>
        <authorList>
            <person name="Stokke R."/>
            <person name="Hocking W.P."/>
            <person name="Steinsbu B.O."/>
            <person name="Steen I.H."/>
        </authorList>
    </citation>
    <scope>NUCLEOTIDE SEQUENCE [LARGE SCALE GENOMIC DNA]</scope>
    <source>
        <strain evidence="4">PM70-1</strain>
    </source>
</reference>